<gene>
    <name evidence="2" type="ORF">GCM10010420_33500</name>
</gene>
<keyword evidence="3" id="KW-1185">Reference proteome</keyword>
<name>A0ABN3IFM2_9ACTN</name>
<reference evidence="2 3" key="1">
    <citation type="journal article" date="2019" name="Int. J. Syst. Evol. Microbiol.">
        <title>The Global Catalogue of Microorganisms (GCM) 10K type strain sequencing project: providing services to taxonomists for standard genome sequencing and annotation.</title>
        <authorList>
            <consortium name="The Broad Institute Genomics Platform"/>
            <consortium name="The Broad Institute Genome Sequencing Center for Infectious Disease"/>
            <person name="Wu L."/>
            <person name="Ma J."/>
        </authorList>
    </citation>
    <scope>NUCLEOTIDE SEQUENCE [LARGE SCALE GENOMIC DNA]</scope>
    <source>
        <strain evidence="2 3">JCM 6921</strain>
    </source>
</reference>
<feature type="region of interest" description="Disordered" evidence="1">
    <location>
        <begin position="1"/>
        <end position="22"/>
    </location>
</feature>
<organism evidence="2 3">
    <name type="scientific">Streptomyces glaucosporus</name>
    <dbReference type="NCBI Taxonomy" id="284044"/>
    <lineage>
        <taxon>Bacteria</taxon>
        <taxon>Bacillati</taxon>
        <taxon>Actinomycetota</taxon>
        <taxon>Actinomycetes</taxon>
        <taxon>Kitasatosporales</taxon>
        <taxon>Streptomycetaceae</taxon>
        <taxon>Streptomyces</taxon>
    </lineage>
</organism>
<feature type="compositionally biased region" description="Low complexity" evidence="1">
    <location>
        <begin position="73"/>
        <end position="91"/>
    </location>
</feature>
<sequence>MASTLARVASDTPGRPLSAKDTALLVTPARRAMSTIVGRFTATPSPRAAVVDCRLILERAATAGNRGLTVRTRPGSRVPGPPAAASGRPGG</sequence>
<evidence type="ECO:0000256" key="1">
    <source>
        <dbReference type="SAM" id="MobiDB-lite"/>
    </source>
</evidence>
<dbReference type="EMBL" id="BAAATJ010000015">
    <property type="protein sequence ID" value="GAA2403545.1"/>
    <property type="molecule type" value="Genomic_DNA"/>
</dbReference>
<comment type="caution">
    <text evidence="2">The sequence shown here is derived from an EMBL/GenBank/DDBJ whole genome shotgun (WGS) entry which is preliminary data.</text>
</comment>
<protein>
    <submittedName>
        <fullName evidence="2">Uncharacterized protein</fullName>
    </submittedName>
</protein>
<accession>A0ABN3IFM2</accession>
<evidence type="ECO:0000313" key="2">
    <source>
        <dbReference type="EMBL" id="GAA2403545.1"/>
    </source>
</evidence>
<dbReference type="Proteomes" id="UP001500058">
    <property type="component" value="Unassembled WGS sequence"/>
</dbReference>
<feature type="region of interest" description="Disordered" evidence="1">
    <location>
        <begin position="63"/>
        <end position="91"/>
    </location>
</feature>
<proteinExistence type="predicted"/>
<evidence type="ECO:0000313" key="3">
    <source>
        <dbReference type="Proteomes" id="UP001500058"/>
    </source>
</evidence>